<gene>
    <name evidence="8" type="ORF">IV500_03690</name>
</gene>
<dbReference type="GO" id="GO:0003700">
    <property type="term" value="F:DNA-binding transcription factor activity"/>
    <property type="evidence" value="ECO:0007669"/>
    <property type="project" value="TreeGrafter"/>
</dbReference>
<evidence type="ECO:0000313" key="8">
    <source>
        <dbReference type="EMBL" id="MBG0738526.1"/>
    </source>
</evidence>
<dbReference type="PROSITE" id="PS50943">
    <property type="entry name" value="HTH_CROC1"/>
    <property type="match status" value="1"/>
</dbReference>
<proteinExistence type="predicted"/>
<keyword evidence="3 5" id="KW-0238">DNA-binding</keyword>
<feature type="DNA-binding region" description="H-T-H motif" evidence="5">
    <location>
        <begin position="122"/>
        <end position="141"/>
    </location>
</feature>
<dbReference type="SUPFAM" id="SSF46689">
    <property type="entry name" value="Homeodomain-like"/>
    <property type="match status" value="1"/>
</dbReference>
<evidence type="ECO:0000256" key="1">
    <source>
        <dbReference type="ARBA" id="ARBA00022491"/>
    </source>
</evidence>
<accession>A0A931CPB5</accession>
<dbReference type="RefSeq" id="WP_196395474.1">
    <property type="nucleotide sequence ID" value="NZ_JADNYM010000004.1"/>
</dbReference>
<dbReference type="PANTHER" id="PTHR30055">
    <property type="entry name" value="HTH-TYPE TRANSCRIPTIONAL REGULATOR RUTR"/>
    <property type="match status" value="1"/>
</dbReference>
<keyword evidence="1" id="KW-0678">Repressor</keyword>
<dbReference type="InterPro" id="IPR010982">
    <property type="entry name" value="Lambda_DNA-bd_dom_sf"/>
</dbReference>
<evidence type="ECO:0000256" key="3">
    <source>
        <dbReference type="ARBA" id="ARBA00023125"/>
    </source>
</evidence>
<evidence type="ECO:0000259" key="6">
    <source>
        <dbReference type="PROSITE" id="PS50943"/>
    </source>
</evidence>
<protein>
    <submittedName>
        <fullName evidence="8">TetR family transcriptional regulator C-terminal domain-containing protein</fullName>
    </submittedName>
</protein>
<dbReference type="InterPro" id="IPR050109">
    <property type="entry name" value="HTH-type_TetR-like_transc_reg"/>
</dbReference>
<feature type="domain" description="HTH cro/C1-type" evidence="6">
    <location>
        <begin position="26"/>
        <end position="69"/>
    </location>
</feature>
<dbReference type="SUPFAM" id="SSF47413">
    <property type="entry name" value="lambda repressor-like DNA-binding domains"/>
    <property type="match status" value="1"/>
</dbReference>
<evidence type="ECO:0000256" key="4">
    <source>
        <dbReference type="ARBA" id="ARBA00023163"/>
    </source>
</evidence>
<dbReference type="Pfam" id="PF00440">
    <property type="entry name" value="TetR_N"/>
    <property type="match status" value="1"/>
</dbReference>
<evidence type="ECO:0000256" key="2">
    <source>
        <dbReference type="ARBA" id="ARBA00023015"/>
    </source>
</evidence>
<evidence type="ECO:0000313" key="9">
    <source>
        <dbReference type="Proteomes" id="UP000655366"/>
    </source>
</evidence>
<dbReference type="InterPro" id="IPR001387">
    <property type="entry name" value="Cro/C1-type_HTH"/>
</dbReference>
<keyword evidence="9" id="KW-1185">Reference proteome</keyword>
<dbReference type="InterPro" id="IPR009057">
    <property type="entry name" value="Homeodomain-like_sf"/>
</dbReference>
<dbReference type="InterPro" id="IPR036271">
    <property type="entry name" value="Tet_transcr_reg_TetR-rel_C_sf"/>
</dbReference>
<sequence length="290" mass="32251">MSSTTADRDATRLRVRTSLANSGLAQREIARRIGLDETKLSKALNGTRRFTAAELVQIANTTGITVNWLLSGSDYAQGPAAVPATEVLPTRHRENREQAARRREIVQASWRLIAAKGYHGVRVADIATVCGVSSATVHYYFATKRQILDEALRYSIKLAFDRQVAELPAIEDPLRRLKHLIRLQLPTPGDGQIEWSIWLQIWNEVAVGGASAENHGQGYDRWYKTVLETITAGQRQTLFSSTSADHLTMELTAMFDGLGIRVLTGQLDVAGMQEHVERYIDRNIVIGSIE</sequence>
<organism evidence="8 9">
    <name type="scientific">Arthrobacter terrae</name>
    <dbReference type="NCBI Taxonomy" id="2935737"/>
    <lineage>
        <taxon>Bacteria</taxon>
        <taxon>Bacillati</taxon>
        <taxon>Actinomycetota</taxon>
        <taxon>Actinomycetes</taxon>
        <taxon>Micrococcales</taxon>
        <taxon>Micrococcaceae</taxon>
        <taxon>Arthrobacter</taxon>
    </lineage>
</organism>
<dbReference type="Gene3D" id="1.10.260.40">
    <property type="entry name" value="lambda repressor-like DNA-binding domains"/>
    <property type="match status" value="1"/>
</dbReference>
<dbReference type="SUPFAM" id="SSF48498">
    <property type="entry name" value="Tetracyclin repressor-like, C-terminal domain"/>
    <property type="match status" value="1"/>
</dbReference>
<dbReference type="SMART" id="SM00530">
    <property type="entry name" value="HTH_XRE"/>
    <property type="match status" value="2"/>
</dbReference>
<keyword evidence="4" id="KW-0804">Transcription</keyword>
<dbReference type="InterPro" id="IPR001647">
    <property type="entry name" value="HTH_TetR"/>
</dbReference>
<dbReference type="GO" id="GO:0000976">
    <property type="term" value="F:transcription cis-regulatory region binding"/>
    <property type="evidence" value="ECO:0007669"/>
    <property type="project" value="TreeGrafter"/>
</dbReference>
<dbReference type="PANTHER" id="PTHR30055:SF238">
    <property type="entry name" value="MYCOFACTOCIN BIOSYNTHESIS TRANSCRIPTIONAL REGULATOR MFTR-RELATED"/>
    <property type="match status" value="1"/>
</dbReference>
<evidence type="ECO:0000256" key="5">
    <source>
        <dbReference type="PROSITE-ProRule" id="PRU00335"/>
    </source>
</evidence>
<dbReference type="Gene3D" id="1.10.357.10">
    <property type="entry name" value="Tetracycline Repressor, domain 2"/>
    <property type="match status" value="1"/>
</dbReference>
<dbReference type="EMBL" id="JADNYM010000004">
    <property type="protein sequence ID" value="MBG0738526.1"/>
    <property type="molecule type" value="Genomic_DNA"/>
</dbReference>
<feature type="domain" description="HTH tetR-type" evidence="7">
    <location>
        <begin position="99"/>
        <end position="159"/>
    </location>
</feature>
<keyword evidence="2" id="KW-0805">Transcription regulation</keyword>
<dbReference type="PROSITE" id="PS50977">
    <property type="entry name" value="HTH_TETR_2"/>
    <property type="match status" value="1"/>
</dbReference>
<dbReference type="Pfam" id="PF01381">
    <property type="entry name" value="HTH_3"/>
    <property type="match status" value="1"/>
</dbReference>
<dbReference type="Pfam" id="PF13977">
    <property type="entry name" value="TetR_C_6"/>
    <property type="match status" value="1"/>
</dbReference>
<dbReference type="AlphaFoldDB" id="A0A931CPB5"/>
<dbReference type="InterPro" id="IPR039538">
    <property type="entry name" value="BetI_C"/>
</dbReference>
<dbReference type="CDD" id="cd00093">
    <property type="entry name" value="HTH_XRE"/>
    <property type="match status" value="1"/>
</dbReference>
<name>A0A931CPB5_9MICC</name>
<comment type="caution">
    <text evidence="8">The sequence shown here is derived from an EMBL/GenBank/DDBJ whole genome shotgun (WGS) entry which is preliminary data.</text>
</comment>
<dbReference type="PRINTS" id="PR00455">
    <property type="entry name" value="HTHTETR"/>
</dbReference>
<dbReference type="Proteomes" id="UP000655366">
    <property type="component" value="Unassembled WGS sequence"/>
</dbReference>
<evidence type="ECO:0000259" key="7">
    <source>
        <dbReference type="PROSITE" id="PS50977"/>
    </source>
</evidence>
<reference evidence="8 9" key="1">
    <citation type="submission" date="2020-11" db="EMBL/GenBank/DDBJ databases">
        <title>Arthrobacter antarcticus sp. nov., isolated from Antarctic Soil.</title>
        <authorList>
            <person name="Li J."/>
        </authorList>
    </citation>
    <scope>NUCLEOTIDE SEQUENCE [LARGE SCALE GENOMIC DNA]</scope>
    <source>
        <strain evidence="8 9">Z1-20</strain>
    </source>
</reference>